<name>A0ABD3R2N4_9STRA</name>
<sequence length="175" mass="19680">MYLSTSTYIDQTVTVNYCLPLAIEDPFPYDCCPELDTSDPLTLTISFFSRLVFDPTYLTISLSLFPEYDWSKLYGDIKEAIPSDMPEPLCNDVDVRMMCDSDHAERRGPDASILVSQSFATGRYLTGFPYAHPLLRPRFWLSGLQYKLHLLGIPLSGPSYTSGGNKLQVTDSTKP</sequence>
<reference evidence="1 2" key="1">
    <citation type="submission" date="2024-10" db="EMBL/GenBank/DDBJ databases">
        <title>Updated reference genomes for cyclostephanoid diatoms.</title>
        <authorList>
            <person name="Roberts W.R."/>
            <person name="Alverson A.J."/>
        </authorList>
    </citation>
    <scope>NUCLEOTIDE SEQUENCE [LARGE SCALE GENOMIC DNA]</scope>
    <source>
        <strain evidence="1 2">AJA228-03</strain>
    </source>
</reference>
<proteinExistence type="predicted"/>
<evidence type="ECO:0000313" key="2">
    <source>
        <dbReference type="Proteomes" id="UP001530377"/>
    </source>
</evidence>
<gene>
    <name evidence="1" type="ORF">ACHAXA_009588</name>
</gene>
<keyword evidence="2" id="KW-1185">Reference proteome</keyword>
<accession>A0ABD3R2N4</accession>
<evidence type="ECO:0000313" key="1">
    <source>
        <dbReference type="EMBL" id="KAL3806893.1"/>
    </source>
</evidence>
<protein>
    <submittedName>
        <fullName evidence="1">Uncharacterized protein</fullName>
    </submittedName>
</protein>
<comment type="caution">
    <text evidence="1">The sequence shown here is derived from an EMBL/GenBank/DDBJ whole genome shotgun (WGS) entry which is preliminary data.</text>
</comment>
<dbReference type="Proteomes" id="UP001530377">
    <property type="component" value="Unassembled WGS sequence"/>
</dbReference>
<dbReference type="AlphaFoldDB" id="A0ABD3R2N4"/>
<organism evidence="1 2">
    <name type="scientific">Cyclostephanos tholiformis</name>
    <dbReference type="NCBI Taxonomy" id="382380"/>
    <lineage>
        <taxon>Eukaryota</taxon>
        <taxon>Sar</taxon>
        <taxon>Stramenopiles</taxon>
        <taxon>Ochrophyta</taxon>
        <taxon>Bacillariophyta</taxon>
        <taxon>Coscinodiscophyceae</taxon>
        <taxon>Thalassiosirophycidae</taxon>
        <taxon>Stephanodiscales</taxon>
        <taxon>Stephanodiscaceae</taxon>
        <taxon>Cyclostephanos</taxon>
    </lineage>
</organism>
<dbReference type="EMBL" id="JALLPB020000709">
    <property type="protein sequence ID" value="KAL3806893.1"/>
    <property type="molecule type" value="Genomic_DNA"/>
</dbReference>